<dbReference type="EMBL" id="ADCX01000001">
    <property type="protein sequence ID" value="EFG26394.1"/>
    <property type="molecule type" value="Genomic_DNA"/>
</dbReference>
<feature type="region of interest" description="Disordered" evidence="2">
    <location>
        <begin position="206"/>
        <end position="234"/>
    </location>
</feature>
<feature type="compositionally biased region" description="Polar residues" evidence="2">
    <location>
        <begin position="212"/>
        <end position="229"/>
    </location>
</feature>
<organism evidence="4 5">
    <name type="scientific">Scardovia inopinata F0304</name>
    <dbReference type="NCBI Taxonomy" id="641146"/>
    <lineage>
        <taxon>Bacteria</taxon>
        <taxon>Bacillati</taxon>
        <taxon>Actinomycetota</taxon>
        <taxon>Actinomycetes</taxon>
        <taxon>Bifidobacteriales</taxon>
        <taxon>Bifidobacteriaceae</taxon>
        <taxon>Scardovia</taxon>
    </lineage>
</organism>
<dbReference type="Gene3D" id="2.60.200.20">
    <property type="match status" value="1"/>
</dbReference>
<sequence>MKVRIVRDWRSRSRTIKVTLTGKEKINYSLAEWLRQARLPFLPPFTYQLKGESAVFLYDITGAIKLKTFLKARISTDQYGRLIRSIADVMDTCTSQDASAENVLWNKRYIYMNQPDSLPLFVLVPGKGLAQGRPSVHDLMMYLSESSRIHFPNEEDKVKVEIVRDYIWRNPTFSSVAMRDWMLTRGVIGKQEADLDLASLSEARTGDAVSSEDLSASGTESLERTQAGQASHKVDDGQNWAALAWDPVQTMAGGGSQAGGSGSSFDDAASTPIVDSSSLTSSGVGVSGARGFATGAFAAPSPPEATSPSDTAPLPTFIIRRVSDGMSVRLSAYQASIGRSQRADASFSGTNTMSRVHAWVEYVGPDSFALVDNKAPNGTFIRGVRLPSGSRTILKSGSVFSLSSVEFQVILIPPIPPEGQNRGTEYRQDNINRDQEGVYGTGK</sequence>
<dbReference type="AlphaFoldDB" id="W5IHT8"/>
<dbReference type="CDD" id="cd00060">
    <property type="entry name" value="FHA"/>
    <property type="match status" value="1"/>
</dbReference>
<evidence type="ECO:0000256" key="2">
    <source>
        <dbReference type="SAM" id="MobiDB-lite"/>
    </source>
</evidence>
<dbReference type="SUPFAM" id="SSF49879">
    <property type="entry name" value="SMAD/FHA domain"/>
    <property type="match status" value="1"/>
</dbReference>
<dbReference type="Pfam" id="PF19909">
    <property type="entry name" value="DUF6382"/>
    <property type="match status" value="1"/>
</dbReference>
<evidence type="ECO:0000313" key="4">
    <source>
        <dbReference type="EMBL" id="EFG26394.1"/>
    </source>
</evidence>
<evidence type="ECO:0000256" key="1">
    <source>
        <dbReference type="ARBA" id="ARBA00022553"/>
    </source>
</evidence>
<feature type="compositionally biased region" description="Basic and acidic residues" evidence="2">
    <location>
        <begin position="424"/>
        <end position="436"/>
    </location>
</feature>
<reference evidence="4 5" key="1">
    <citation type="submission" date="2012-01" db="EMBL/GenBank/DDBJ databases">
        <title>The Genome Sequence of Scardovia inopinata F0304.</title>
        <authorList>
            <consortium name="The Broad Institute Genome Sequencing Platform"/>
            <person name="Ward D."/>
            <person name="Earl A."/>
            <person name="Feldgarden M."/>
            <person name="Gevers D."/>
            <person name="Young S."/>
            <person name="Zeng Q."/>
            <person name="Koehrsen M."/>
            <person name="Alvarado L."/>
            <person name="Berlin A.M."/>
            <person name="Borenstein D."/>
            <person name="Chapman S.B."/>
            <person name="Chen Z."/>
            <person name="Engels R."/>
            <person name="Freedman E."/>
            <person name="Gellesch M."/>
            <person name="Goldberg J."/>
            <person name="Griggs A."/>
            <person name="Gujja S."/>
            <person name="Heilman E.R."/>
            <person name="Heiman D.I."/>
            <person name="Hepburn T.A."/>
            <person name="Howarth C."/>
            <person name="Jen D."/>
            <person name="Larson L."/>
            <person name="Mehta T."/>
            <person name="Park D."/>
            <person name="Pearson M."/>
            <person name="Richards J."/>
            <person name="Roberts A."/>
            <person name="Saif S."/>
            <person name="Shea T.D."/>
            <person name="Shenoy N."/>
            <person name="Sisk P."/>
            <person name="Stolte C."/>
            <person name="Sykes S.N."/>
            <person name="Walk T."/>
            <person name="White J."/>
            <person name="Yandava C."/>
            <person name="Izard J."/>
            <person name="Baranova O.V."/>
            <person name="Blanton J.M."/>
            <person name="Tanner A.C."/>
            <person name="Dewhirst F."/>
            <person name="Haas B."/>
            <person name="Nusbaum C."/>
            <person name="Birren B."/>
        </authorList>
    </citation>
    <scope>NUCLEOTIDE SEQUENCE [LARGE SCALE GENOMIC DNA]</scope>
    <source>
        <strain evidence="4 5">F0304</strain>
    </source>
</reference>
<feature type="region of interest" description="Disordered" evidence="2">
    <location>
        <begin position="416"/>
        <end position="443"/>
    </location>
</feature>
<dbReference type="InterPro" id="IPR000253">
    <property type="entry name" value="FHA_dom"/>
</dbReference>
<gene>
    <name evidence="4" type="ORF">HMPREF9020_00013</name>
</gene>
<name>W5IHT8_SCAIO</name>
<comment type="caution">
    <text evidence="4">The sequence shown here is derived from an EMBL/GenBank/DDBJ whole genome shotgun (WGS) entry which is preliminary data.</text>
</comment>
<dbReference type="PROSITE" id="PS50006">
    <property type="entry name" value="FHA_DOMAIN"/>
    <property type="match status" value="1"/>
</dbReference>
<dbReference type="Proteomes" id="UP000005777">
    <property type="component" value="Unassembled WGS sequence"/>
</dbReference>
<dbReference type="InterPro" id="IPR008984">
    <property type="entry name" value="SMAD_FHA_dom_sf"/>
</dbReference>
<dbReference type="Pfam" id="PF00498">
    <property type="entry name" value="FHA"/>
    <property type="match status" value="1"/>
</dbReference>
<accession>W5IHT8</accession>
<keyword evidence="1" id="KW-0597">Phosphoprotein</keyword>
<evidence type="ECO:0000313" key="5">
    <source>
        <dbReference type="Proteomes" id="UP000005777"/>
    </source>
</evidence>
<dbReference type="RefSeq" id="WP_006292337.1">
    <property type="nucleotide sequence ID" value="NZ_GG770225.1"/>
</dbReference>
<dbReference type="InterPro" id="IPR045962">
    <property type="entry name" value="DUF6382"/>
</dbReference>
<keyword evidence="5" id="KW-1185">Reference proteome</keyword>
<evidence type="ECO:0000259" key="3">
    <source>
        <dbReference type="PROSITE" id="PS50006"/>
    </source>
</evidence>
<feature type="domain" description="FHA" evidence="3">
    <location>
        <begin position="335"/>
        <end position="386"/>
    </location>
</feature>
<protein>
    <recommendedName>
        <fullName evidence="3">FHA domain-containing protein</fullName>
    </recommendedName>
</protein>
<dbReference type="eggNOG" id="COG1716">
    <property type="taxonomic scope" value="Bacteria"/>
</dbReference>
<dbReference type="HOGENOM" id="CLU_639117_0_0_11"/>
<proteinExistence type="predicted"/>